<comment type="caution">
    <text evidence="2">The sequence shown here is derived from an EMBL/GenBank/DDBJ whole genome shotgun (WGS) entry which is preliminary data.</text>
</comment>
<evidence type="ECO:0000313" key="2">
    <source>
        <dbReference type="EMBL" id="KPL74130.1"/>
    </source>
</evidence>
<keyword evidence="3" id="KW-1185">Reference proteome</keyword>
<proteinExistence type="predicted"/>
<protein>
    <recommendedName>
        <fullName evidence="1">VOC domain-containing protein</fullName>
    </recommendedName>
</protein>
<dbReference type="RefSeq" id="WP_075063670.1">
    <property type="nucleotide sequence ID" value="NZ_LGCL01000033.1"/>
</dbReference>
<dbReference type="InterPro" id="IPR004360">
    <property type="entry name" value="Glyas_Fos-R_dOase_dom"/>
</dbReference>
<gene>
    <name evidence="2" type="ORF">ADN00_14110</name>
</gene>
<dbReference type="SUPFAM" id="SSF54593">
    <property type="entry name" value="Glyoxalase/Bleomycin resistance protein/Dihydroxybiphenyl dioxygenase"/>
    <property type="match status" value="1"/>
</dbReference>
<dbReference type="STRING" id="1134406.ADN00_14110"/>
<name>A0A0N8GM27_9CHLR</name>
<accession>A0A0N8GM27</accession>
<dbReference type="AlphaFoldDB" id="A0A0N8GM27"/>
<organism evidence="2 3">
    <name type="scientific">Ornatilinea apprima</name>
    <dbReference type="NCBI Taxonomy" id="1134406"/>
    <lineage>
        <taxon>Bacteria</taxon>
        <taxon>Bacillati</taxon>
        <taxon>Chloroflexota</taxon>
        <taxon>Anaerolineae</taxon>
        <taxon>Anaerolineales</taxon>
        <taxon>Anaerolineaceae</taxon>
        <taxon>Ornatilinea</taxon>
    </lineage>
</organism>
<sequence length="123" mass="13799">MAKNPVVFWELASHDQEKTAQFFRDVFEWEINFNEQLGFYIVPERFTPEAMEGGIFTLKRARLPFIALYIQVEGIEEMAQKVEAAGGSILDPVTRLGSGSKLCLFNEPSGVTFAMIEPAPKPA</sequence>
<dbReference type="InterPro" id="IPR052164">
    <property type="entry name" value="Anthracycline_SecMetBiosynth"/>
</dbReference>
<evidence type="ECO:0000259" key="1">
    <source>
        <dbReference type="PROSITE" id="PS51819"/>
    </source>
</evidence>
<dbReference type="EMBL" id="LGCL01000033">
    <property type="protein sequence ID" value="KPL74130.1"/>
    <property type="molecule type" value="Genomic_DNA"/>
</dbReference>
<dbReference type="Proteomes" id="UP000050417">
    <property type="component" value="Unassembled WGS sequence"/>
</dbReference>
<feature type="domain" description="VOC" evidence="1">
    <location>
        <begin position="5"/>
        <end position="118"/>
    </location>
</feature>
<dbReference type="Pfam" id="PF00903">
    <property type="entry name" value="Glyoxalase"/>
    <property type="match status" value="1"/>
</dbReference>
<reference evidence="2 3" key="1">
    <citation type="submission" date="2015-07" db="EMBL/GenBank/DDBJ databases">
        <title>Genome sequence of Ornatilinea apprima DSM 23815.</title>
        <authorList>
            <person name="Hemp J."/>
            <person name="Ward L.M."/>
            <person name="Pace L.A."/>
            <person name="Fischer W.W."/>
        </authorList>
    </citation>
    <scope>NUCLEOTIDE SEQUENCE [LARGE SCALE GENOMIC DNA]</scope>
    <source>
        <strain evidence="2 3">P3M-1</strain>
    </source>
</reference>
<dbReference type="OrthoDB" id="9804235at2"/>
<evidence type="ECO:0000313" key="3">
    <source>
        <dbReference type="Proteomes" id="UP000050417"/>
    </source>
</evidence>
<dbReference type="Gene3D" id="3.10.180.10">
    <property type="entry name" value="2,3-Dihydroxybiphenyl 1,2-Dioxygenase, domain 1"/>
    <property type="match status" value="1"/>
</dbReference>
<dbReference type="InterPro" id="IPR037523">
    <property type="entry name" value="VOC_core"/>
</dbReference>
<dbReference type="PANTHER" id="PTHR33993">
    <property type="entry name" value="GLYOXALASE-RELATED"/>
    <property type="match status" value="1"/>
</dbReference>
<dbReference type="InterPro" id="IPR029068">
    <property type="entry name" value="Glyas_Bleomycin-R_OHBP_Dase"/>
</dbReference>
<dbReference type="PROSITE" id="PS51819">
    <property type="entry name" value="VOC"/>
    <property type="match status" value="1"/>
</dbReference>